<evidence type="ECO:0000313" key="1">
    <source>
        <dbReference type="EMBL" id="KAI9458975.1"/>
    </source>
</evidence>
<gene>
    <name evidence="1" type="ORF">F5148DRAFT_1219743</name>
</gene>
<protein>
    <submittedName>
        <fullName evidence="1">Uncharacterized protein</fullName>
    </submittedName>
</protein>
<comment type="caution">
    <text evidence="1">The sequence shown here is derived from an EMBL/GenBank/DDBJ whole genome shotgun (WGS) entry which is preliminary data.</text>
</comment>
<evidence type="ECO:0000313" key="2">
    <source>
        <dbReference type="Proteomes" id="UP001207468"/>
    </source>
</evidence>
<proteinExistence type="predicted"/>
<reference evidence="1" key="1">
    <citation type="submission" date="2021-03" db="EMBL/GenBank/DDBJ databases">
        <title>Evolutionary priming and transition to the ectomycorrhizal habit in an iconic lineage of mushroom-forming fungi: is preadaptation a requirement?</title>
        <authorList>
            <consortium name="DOE Joint Genome Institute"/>
            <person name="Looney B.P."/>
            <person name="Miyauchi S."/>
            <person name="Morin E."/>
            <person name="Drula E."/>
            <person name="Courty P.E."/>
            <person name="Chicoki N."/>
            <person name="Fauchery L."/>
            <person name="Kohler A."/>
            <person name="Kuo A."/>
            <person name="LaButti K."/>
            <person name="Pangilinan J."/>
            <person name="Lipzen A."/>
            <person name="Riley R."/>
            <person name="Andreopoulos W."/>
            <person name="He G."/>
            <person name="Johnson J."/>
            <person name="Barry K.W."/>
            <person name="Grigoriev I.V."/>
            <person name="Nagy L."/>
            <person name="Hibbett D."/>
            <person name="Henrissat B."/>
            <person name="Matheny P.B."/>
            <person name="Labbe J."/>
            <person name="Martin A.F."/>
        </authorList>
    </citation>
    <scope>NUCLEOTIDE SEQUENCE</scope>
    <source>
        <strain evidence="1">BPL698</strain>
    </source>
</reference>
<organism evidence="1 2">
    <name type="scientific">Russula earlei</name>
    <dbReference type="NCBI Taxonomy" id="71964"/>
    <lineage>
        <taxon>Eukaryota</taxon>
        <taxon>Fungi</taxon>
        <taxon>Dikarya</taxon>
        <taxon>Basidiomycota</taxon>
        <taxon>Agaricomycotina</taxon>
        <taxon>Agaricomycetes</taxon>
        <taxon>Russulales</taxon>
        <taxon>Russulaceae</taxon>
        <taxon>Russula</taxon>
    </lineage>
</organism>
<sequence>MAFPATQSSYRLTGAVTLSLLRLLWFYCLGGRGRPFVTTNGNPGDIQILLIDPSFLSGTISLLLYSPIGRS</sequence>
<dbReference type="Proteomes" id="UP001207468">
    <property type="component" value="Unassembled WGS sequence"/>
</dbReference>
<keyword evidence="2" id="KW-1185">Reference proteome</keyword>
<name>A0ACC0U296_9AGAM</name>
<dbReference type="EMBL" id="JAGFNK010000204">
    <property type="protein sequence ID" value="KAI9458975.1"/>
    <property type="molecule type" value="Genomic_DNA"/>
</dbReference>
<accession>A0ACC0U296</accession>